<protein>
    <submittedName>
        <fullName evidence="1">Uncharacterized protein</fullName>
    </submittedName>
</protein>
<dbReference type="EMBL" id="LPWD01000323">
    <property type="protein sequence ID" value="ODS02400.1"/>
    <property type="molecule type" value="Genomic_DNA"/>
</dbReference>
<organism evidence="1 2">
    <name type="scientific">Methyloceanibacter marginalis</name>
    <dbReference type="NCBI Taxonomy" id="1774971"/>
    <lineage>
        <taxon>Bacteria</taxon>
        <taxon>Pseudomonadati</taxon>
        <taxon>Pseudomonadota</taxon>
        <taxon>Alphaproteobacteria</taxon>
        <taxon>Hyphomicrobiales</taxon>
        <taxon>Hyphomicrobiaceae</taxon>
        <taxon>Methyloceanibacter</taxon>
    </lineage>
</organism>
<name>A0A1E3W9H8_9HYPH</name>
<keyword evidence="2" id="KW-1185">Reference proteome</keyword>
<comment type="caution">
    <text evidence="1">The sequence shown here is derived from an EMBL/GenBank/DDBJ whole genome shotgun (WGS) entry which is preliminary data.</text>
</comment>
<reference evidence="1 2" key="1">
    <citation type="journal article" date="2016" name="Environ. Microbiol.">
        <title>New Methyloceanibacter diversity from North Sea sediments includes methanotroph containing solely the soluble methane monooxygenase.</title>
        <authorList>
            <person name="Vekeman B."/>
            <person name="Kerckhof F.M."/>
            <person name="Cremers G."/>
            <person name="de Vos P."/>
            <person name="Vandamme P."/>
            <person name="Boon N."/>
            <person name="Op den Camp H.J."/>
            <person name="Heylen K."/>
        </authorList>
    </citation>
    <scope>NUCLEOTIDE SEQUENCE [LARGE SCALE GENOMIC DNA]</scope>
    <source>
        <strain evidence="1 2">R-67177</strain>
    </source>
</reference>
<proteinExistence type="predicted"/>
<dbReference type="Proteomes" id="UP000095042">
    <property type="component" value="Unassembled WGS sequence"/>
</dbReference>
<accession>A0A1E3W9H8</accession>
<sequence>MSAGAFASNFSASLKNYYAQFEIVVACEEQAQLSEAEADAAEAAMDKIESYYLKKDASIDKDHLLDLAEADRDEGFRIMGRSGGGLRPYCRQSLRDLLMKAEEIAPVASEH</sequence>
<evidence type="ECO:0000313" key="1">
    <source>
        <dbReference type="EMBL" id="ODS02400.1"/>
    </source>
</evidence>
<gene>
    <name evidence="1" type="ORF">AUC71_01760</name>
</gene>
<evidence type="ECO:0000313" key="2">
    <source>
        <dbReference type="Proteomes" id="UP000095042"/>
    </source>
</evidence>
<dbReference type="AlphaFoldDB" id="A0A1E3W9H8"/>